<evidence type="ECO:0000313" key="8">
    <source>
        <dbReference type="Proteomes" id="UP001431209"/>
    </source>
</evidence>
<dbReference type="SUPFAM" id="SSF57850">
    <property type="entry name" value="RING/U-box"/>
    <property type="match status" value="1"/>
</dbReference>
<feature type="region of interest" description="Disordered" evidence="5">
    <location>
        <begin position="51"/>
        <end position="101"/>
    </location>
</feature>
<dbReference type="PROSITE" id="PS50089">
    <property type="entry name" value="ZF_RING_2"/>
    <property type="match status" value="1"/>
</dbReference>
<proteinExistence type="predicted"/>
<dbReference type="AlphaFoldDB" id="A0AAW2YLH1"/>
<dbReference type="GO" id="GO:0005634">
    <property type="term" value="C:nucleus"/>
    <property type="evidence" value="ECO:0007669"/>
    <property type="project" value="TreeGrafter"/>
</dbReference>
<dbReference type="Proteomes" id="UP001431209">
    <property type="component" value="Unassembled WGS sequence"/>
</dbReference>
<dbReference type="Gene3D" id="3.30.40.10">
    <property type="entry name" value="Zinc/RING finger domain, C3HC4 (zinc finger)"/>
    <property type="match status" value="1"/>
</dbReference>
<keyword evidence="3" id="KW-0862">Zinc</keyword>
<feature type="compositionally biased region" description="Low complexity" evidence="5">
    <location>
        <begin position="76"/>
        <end position="96"/>
    </location>
</feature>
<accession>A0AAW2YLH1</accession>
<dbReference type="InterPro" id="IPR013083">
    <property type="entry name" value="Znf_RING/FYVE/PHD"/>
</dbReference>
<evidence type="ECO:0000256" key="2">
    <source>
        <dbReference type="ARBA" id="ARBA00022771"/>
    </source>
</evidence>
<dbReference type="EMBL" id="JAOPGA020000288">
    <property type="protein sequence ID" value="KAL0477994.1"/>
    <property type="molecule type" value="Genomic_DNA"/>
</dbReference>
<dbReference type="GO" id="GO:0008270">
    <property type="term" value="F:zinc ion binding"/>
    <property type="evidence" value="ECO:0007669"/>
    <property type="project" value="UniProtKB-KW"/>
</dbReference>
<evidence type="ECO:0000256" key="1">
    <source>
        <dbReference type="ARBA" id="ARBA00022723"/>
    </source>
</evidence>
<keyword evidence="8" id="KW-1185">Reference proteome</keyword>
<reference evidence="7 8" key="1">
    <citation type="submission" date="2024-03" db="EMBL/GenBank/DDBJ databases">
        <title>The Acrasis kona genome and developmental transcriptomes reveal deep origins of eukaryotic multicellular pathways.</title>
        <authorList>
            <person name="Sheikh S."/>
            <person name="Fu C.-J."/>
            <person name="Brown M.W."/>
            <person name="Baldauf S.L."/>
        </authorList>
    </citation>
    <scope>NUCLEOTIDE SEQUENCE [LARGE SCALE GENOMIC DNA]</scope>
    <source>
        <strain evidence="7 8">ATCC MYA-3509</strain>
    </source>
</reference>
<dbReference type="Pfam" id="PF13639">
    <property type="entry name" value="zf-RING_2"/>
    <property type="match status" value="1"/>
</dbReference>
<feature type="domain" description="RING-type" evidence="6">
    <location>
        <begin position="210"/>
        <end position="251"/>
    </location>
</feature>
<protein>
    <submittedName>
        <fullName evidence="7">RING finger domain--containing protein</fullName>
    </submittedName>
</protein>
<dbReference type="InterPro" id="IPR051834">
    <property type="entry name" value="RING_finger_E3_ligase"/>
</dbReference>
<comment type="caution">
    <text evidence="7">The sequence shown here is derived from an EMBL/GenBank/DDBJ whole genome shotgun (WGS) entry which is preliminary data.</text>
</comment>
<keyword evidence="1" id="KW-0479">Metal-binding</keyword>
<evidence type="ECO:0000259" key="6">
    <source>
        <dbReference type="PROSITE" id="PS50089"/>
    </source>
</evidence>
<gene>
    <name evidence="7" type="ORF">AKO1_005370</name>
</gene>
<organism evidence="7 8">
    <name type="scientific">Acrasis kona</name>
    <dbReference type="NCBI Taxonomy" id="1008807"/>
    <lineage>
        <taxon>Eukaryota</taxon>
        <taxon>Discoba</taxon>
        <taxon>Heterolobosea</taxon>
        <taxon>Tetramitia</taxon>
        <taxon>Eutetramitia</taxon>
        <taxon>Acrasidae</taxon>
        <taxon>Acrasis</taxon>
    </lineage>
</organism>
<dbReference type="PANTHER" id="PTHR45931:SF3">
    <property type="entry name" value="RING ZINC FINGER-CONTAINING PROTEIN"/>
    <property type="match status" value="1"/>
</dbReference>
<evidence type="ECO:0000256" key="3">
    <source>
        <dbReference type="ARBA" id="ARBA00022833"/>
    </source>
</evidence>
<dbReference type="InterPro" id="IPR001841">
    <property type="entry name" value="Znf_RING"/>
</dbReference>
<dbReference type="GO" id="GO:0006511">
    <property type="term" value="P:ubiquitin-dependent protein catabolic process"/>
    <property type="evidence" value="ECO:0007669"/>
    <property type="project" value="TreeGrafter"/>
</dbReference>
<evidence type="ECO:0000256" key="4">
    <source>
        <dbReference type="PROSITE-ProRule" id="PRU00175"/>
    </source>
</evidence>
<evidence type="ECO:0000313" key="7">
    <source>
        <dbReference type="EMBL" id="KAL0477994.1"/>
    </source>
</evidence>
<dbReference type="GO" id="GO:0061630">
    <property type="term" value="F:ubiquitin protein ligase activity"/>
    <property type="evidence" value="ECO:0007669"/>
    <property type="project" value="TreeGrafter"/>
</dbReference>
<keyword evidence="2 4" id="KW-0863">Zinc-finger</keyword>
<dbReference type="PANTHER" id="PTHR45931">
    <property type="entry name" value="SI:CH211-59O9.10"/>
    <property type="match status" value="1"/>
</dbReference>
<feature type="compositionally biased region" description="Polar residues" evidence="5">
    <location>
        <begin position="60"/>
        <end position="72"/>
    </location>
</feature>
<name>A0AAW2YLH1_9EUKA</name>
<dbReference type="SMART" id="SM00184">
    <property type="entry name" value="RING"/>
    <property type="match status" value="1"/>
</dbReference>
<dbReference type="CDD" id="cd16454">
    <property type="entry name" value="RING-H2_PA-TM-RING"/>
    <property type="match status" value="1"/>
</dbReference>
<evidence type="ECO:0000256" key="5">
    <source>
        <dbReference type="SAM" id="MobiDB-lite"/>
    </source>
</evidence>
<sequence>MDNSTLHSTMRANRLLQENKQLREDIHELELARTRMANRLLEMERELEQERSARGRLQDQLDSLTRRTSQPTRAVPTRTTRGRTQTSSPPRQQQTSGDTFEQDRLLAERLQREFEEEDARNFIVNDPLVESGLDFRRLAERSLRPRLFDNILNSAYLGDELYGYQEDPLENASYEQLSQLQDVKVGVKPEILVSLPVKRLTTQDNGDKQCSVCMEGYEKGQNVTTLPCWDRFHTDCINVWLEENHICPICRLDINEVELNV</sequence>